<reference evidence="1" key="1">
    <citation type="submission" date="2018-02" db="EMBL/GenBank/DDBJ databases">
        <title>Rhizophora mucronata_Transcriptome.</title>
        <authorList>
            <person name="Meera S.P."/>
            <person name="Sreeshan A."/>
            <person name="Augustine A."/>
        </authorList>
    </citation>
    <scope>NUCLEOTIDE SEQUENCE</scope>
    <source>
        <tissue evidence="1">Leaf</tissue>
    </source>
</reference>
<dbReference type="EMBL" id="GGEC01093473">
    <property type="protein sequence ID" value="MBX73957.1"/>
    <property type="molecule type" value="Transcribed_RNA"/>
</dbReference>
<evidence type="ECO:0000313" key="1">
    <source>
        <dbReference type="EMBL" id="MBX73957.1"/>
    </source>
</evidence>
<sequence length="23" mass="2567">MFRPTAPSGLLSSEYWARVTAII</sequence>
<name>A0A2P2R448_RHIMU</name>
<accession>A0A2P2R448</accession>
<proteinExistence type="predicted"/>
<organism evidence="1">
    <name type="scientific">Rhizophora mucronata</name>
    <name type="common">Asiatic mangrove</name>
    <dbReference type="NCBI Taxonomy" id="61149"/>
    <lineage>
        <taxon>Eukaryota</taxon>
        <taxon>Viridiplantae</taxon>
        <taxon>Streptophyta</taxon>
        <taxon>Embryophyta</taxon>
        <taxon>Tracheophyta</taxon>
        <taxon>Spermatophyta</taxon>
        <taxon>Magnoliopsida</taxon>
        <taxon>eudicotyledons</taxon>
        <taxon>Gunneridae</taxon>
        <taxon>Pentapetalae</taxon>
        <taxon>rosids</taxon>
        <taxon>fabids</taxon>
        <taxon>Malpighiales</taxon>
        <taxon>Rhizophoraceae</taxon>
        <taxon>Rhizophora</taxon>
    </lineage>
</organism>
<protein>
    <submittedName>
        <fullName evidence="1">Uncharacterized protein</fullName>
    </submittedName>
</protein>
<dbReference type="AlphaFoldDB" id="A0A2P2R448"/>